<name>A0A9P7RMT3_9AGAR</name>
<dbReference type="EMBL" id="CM032190">
    <property type="protein sequence ID" value="KAG7086561.1"/>
    <property type="molecule type" value="Genomic_DNA"/>
</dbReference>
<reference evidence="2" key="1">
    <citation type="journal article" date="2021" name="Genome Biol. Evol.">
        <title>The assembled and annotated genome of the fairy-ring fungus Marasmius oreades.</title>
        <authorList>
            <person name="Hiltunen M."/>
            <person name="Ament-Velasquez S.L."/>
            <person name="Johannesson H."/>
        </authorList>
    </citation>
    <scope>NUCLEOTIDE SEQUENCE</scope>
    <source>
        <strain evidence="2">03SP1</strain>
    </source>
</reference>
<proteinExistence type="predicted"/>
<dbReference type="RefSeq" id="XP_043003032.1">
    <property type="nucleotide sequence ID" value="XM_043159431.1"/>
</dbReference>
<accession>A0A9P7RMT3</accession>
<evidence type="ECO:0000256" key="1">
    <source>
        <dbReference type="SAM" id="MobiDB-lite"/>
    </source>
</evidence>
<feature type="compositionally biased region" description="Basic residues" evidence="1">
    <location>
        <begin position="257"/>
        <end position="266"/>
    </location>
</feature>
<protein>
    <submittedName>
        <fullName evidence="2">Uncharacterized protein</fullName>
    </submittedName>
</protein>
<dbReference type="KEGG" id="more:E1B28_002509"/>
<dbReference type="GeneID" id="66071585"/>
<feature type="region of interest" description="Disordered" evidence="1">
    <location>
        <begin position="193"/>
        <end position="266"/>
    </location>
</feature>
<feature type="region of interest" description="Disordered" evidence="1">
    <location>
        <begin position="111"/>
        <end position="177"/>
    </location>
</feature>
<evidence type="ECO:0000313" key="3">
    <source>
        <dbReference type="Proteomes" id="UP001049176"/>
    </source>
</evidence>
<sequence>MSSKTLSTGTLSLRFMQNARNRQSEGVLLETAHVEDDGQWEVAKEVRESWGVAQSKSRPISSESSYLPFLFSSFPPAPDQGNSIADADIPHSDSKPLKGRRVFQKGKEVHEQIRPVTEANTAPHNEAGDEETERRVSDDVQRKVTQSTKGKKTTTRLTMLSKSKSGESAGQLKPGKSIAKSLPTAKLAIFDSSGVGTDLSSSTLLSSTTKSEKTATALPATFVKPAGVDDPHQSNSVVANAARERKRSLVVEQDGPKRKKKKKSSS</sequence>
<feature type="compositionally biased region" description="Basic and acidic residues" evidence="1">
    <location>
        <begin position="132"/>
        <end position="142"/>
    </location>
</feature>
<comment type="caution">
    <text evidence="2">The sequence shown here is derived from an EMBL/GenBank/DDBJ whole genome shotgun (WGS) entry which is preliminary data.</text>
</comment>
<dbReference type="OrthoDB" id="3251271at2759"/>
<gene>
    <name evidence="2" type="ORF">E1B28_002509</name>
</gene>
<keyword evidence="3" id="KW-1185">Reference proteome</keyword>
<evidence type="ECO:0000313" key="2">
    <source>
        <dbReference type="EMBL" id="KAG7086561.1"/>
    </source>
</evidence>
<feature type="compositionally biased region" description="Low complexity" evidence="1">
    <location>
        <begin position="193"/>
        <end position="218"/>
    </location>
</feature>
<organism evidence="2 3">
    <name type="scientific">Marasmius oreades</name>
    <name type="common">fairy-ring Marasmius</name>
    <dbReference type="NCBI Taxonomy" id="181124"/>
    <lineage>
        <taxon>Eukaryota</taxon>
        <taxon>Fungi</taxon>
        <taxon>Dikarya</taxon>
        <taxon>Basidiomycota</taxon>
        <taxon>Agaricomycotina</taxon>
        <taxon>Agaricomycetes</taxon>
        <taxon>Agaricomycetidae</taxon>
        <taxon>Agaricales</taxon>
        <taxon>Marasmiineae</taxon>
        <taxon>Marasmiaceae</taxon>
        <taxon>Marasmius</taxon>
    </lineage>
</organism>
<dbReference type="AlphaFoldDB" id="A0A9P7RMT3"/>
<feature type="compositionally biased region" description="Polar residues" evidence="1">
    <location>
        <begin position="155"/>
        <end position="168"/>
    </location>
</feature>
<dbReference type="Proteomes" id="UP001049176">
    <property type="component" value="Chromosome 10"/>
</dbReference>